<reference evidence="1 2" key="1">
    <citation type="submission" date="2018-06" db="EMBL/GenBank/DDBJ databases">
        <title>Towards the identification of Burkholderia cepacia strain which caused fatal septicemia.</title>
        <authorList>
            <person name="Bui L.A.T."/>
            <person name="Zakharova I.B."/>
            <person name="Shpak I.M."/>
            <person name="Teteryatnikova N."/>
            <person name="Ustinov D.V."/>
            <person name="Kuzyutina Y.A."/>
            <person name="Nguyen H.N."/>
            <person name="Antonov A.S."/>
            <person name="Avdyusheva E.F."/>
            <person name="Victorov D.V."/>
        </authorList>
    </citation>
    <scope>NUCLEOTIDE SEQUENCE [LARGE SCALE GENOMIC DNA]</scope>
    <source>
        <strain evidence="1 2">PT02</strain>
    </source>
</reference>
<proteinExistence type="predicted"/>
<dbReference type="AlphaFoldDB" id="A0AAQ0FE21"/>
<evidence type="ECO:0000313" key="1">
    <source>
        <dbReference type="EMBL" id="RAQ11681.1"/>
    </source>
</evidence>
<dbReference type="Proteomes" id="UP000248899">
    <property type="component" value="Unassembled WGS sequence"/>
</dbReference>
<protein>
    <submittedName>
        <fullName evidence="1">Uncharacterized protein</fullName>
    </submittedName>
</protein>
<sequence>MVPAIFQTKSPVSFVIELQSRAMGDVVIDRPIFVSDVPAAPLTKRRMSIDSVRALVFPV</sequence>
<organism evidence="1 2">
    <name type="scientific">Burkholderia cepacia</name>
    <name type="common">Pseudomonas cepacia</name>
    <dbReference type="NCBI Taxonomy" id="292"/>
    <lineage>
        <taxon>Bacteria</taxon>
        <taxon>Pseudomonadati</taxon>
        <taxon>Pseudomonadota</taxon>
        <taxon>Betaproteobacteria</taxon>
        <taxon>Burkholderiales</taxon>
        <taxon>Burkholderiaceae</taxon>
        <taxon>Burkholderia</taxon>
        <taxon>Burkholderia cepacia complex</taxon>
    </lineage>
</organism>
<name>A0AAQ0FE21_BURCE</name>
<gene>
    <name evidence="1" type="ORF">DPR02_10180</name>
</gene>
<evidence type="ECO:0000313" key="2">
    <source>
        <dbReference type="Proteomes" id="UP000248899"/>
    </source>
</evidence>
<dbReference type="EMBL" id="QLUZ01000005">
    <property type="protein sequence ID" value="RAQ11681.1"/>
    <property type="molecule type" value="Genomic_DNA"/>
</dbReference>
<accession>A0AAQ0FE21</accession>
<comment type="caution">
    <text evidence="1">The sequence shown here is derived from an EMBL/GenBank/DDBJ whole genome shotgun (WGS) entry which is preliminary data.</text>
</comment>